<name>A0A8T0FRL5_ARGBR</name>
<reference evidence="6" key="2">
    <citation type="submission" date="2020-06" db="EMBL/GenBank/DDBJ databases">
        <authorList>
            <person name="Sheffer M."/>
        </authorList>
    </citation>
    <scope>NUCLEOTIDE SEQUENCE</scope>
</reference>
<evidence type="ECO:0000313" key="6">
    <source>
        <dbReference type="EMBL" id="KAF8793741.1"/>
    </source>
</evidence>
<evidence type="ECO:0000259" key="5">
    <source>
        <dbReference type="PROSITE" id="PS50835"/>
    </source>
</evidence>
<evidence type="ECO:0000313" key="7">
    <source>
        <dbReference type="Proteomes" id="UP000807504"/>
    </source>
</evidence>
<reference evidence="6" key="1">
    <citation type="journal article" date="2020" name="bioRxiv">
        <title>Chromosome-level reference genome of the European wasp spider Argiope bruennichi: a resource for studies on range expansion and evolutionary adaptation.</title>
        <authorList>
            <person name="Sheffer M.M."/>
            <person name="Hoppe A."/>
            <person name="Krehenwinkel H."/>
            <person name="Uhl G."/>
            <person name="Kuss A.W."/>
            <person name="Jensen L."/>
            <person name="Jensen C."/>
            <person name="Gillespie R.G."/>
            <person name="Hoff K.J."/>
            <person name="Prost S."/>
        </authorList>
    </citation>
    <scope>NUCLEOTIDE SEQUENCE</scope>
</reference>
<dbReference type="Gene3D" id="2.60.40.10">
    <property type="entry name" value="Immunoglobulins"/>
    <property type="match status" value="1"/>
</dbReference>
<dbReference type="InterPro" id="IPR050958">
    <property type="entry name" value="Cell_Adh-Cytoskel_Orgn"/>
</dbReference>
<dbReference type="GO" id="GO:0007156">
    <property type="term" value="P:homophilic cell adhesion via plasma membrane adhesion molecules"/>
    <property type="evidence" value="ECO:0007669"/>
    <property type="project" value="TreeGrafter"/>
</dbReference>
<evidence type="ECO:0000256" key="2">
    <source>
        <dbReference type="ARBA" id="ARBA00023157"/>
    </source>
</evidence>
<evidence type="ECO:0000256" key="1">
    <source>
        <dbReference type="ARBA" id="ARBA00022729"/>
    </source>
</evidence>
<accession>A0A8T0FRL5</accession>
<keyword evidence="1 4" id="KW-0732">Signal</keyword>
<dbReference type="AlphaFoldDB" id="A0A8T0FRL5"/>
<sequence length="312" mass="35734">MLKQAFQIVNLHVTIFIIWNFTICECSSKVTYEGRKYVAEGSSFSIFCIKSSYGVPKWTRNGLSVDTLGPDFSVIEENLPDDGVRMELRVKMALWKHRGHYKCDPLSQRSHEIEIVPSREGDEEMQGQPRVQLKPHRTIKLVCEQEENAVFPINCLFIAKKNIIVVQNPARVEKFSRQIRPILNRNMSLECKVQGFPAPRVSWFIDGFPIEEFRLNDSRYDTVDNPQGMPGSVLFIQDVGYDDNRQITCIADNIDGSDETLAQLAVRGKSNSKRKQQESQYRFLVNQINGNFFAHPCPRTRGEGRRAGGFLL</sequence>
<feature type="domain" description="Ig-like" evidence="5">
    <location>
        <begin position="169"/>
        <end position="265"/>
    </location>
</feature>
<comment type="caution">
    <text evidence="6">The sequence shown here is derived from an EMBL/GenBank/DDBJ whole genome shotgun (WGS) entry which is preliminary data.</text>
</comment>
<gene>
    <name evidence="6" type="ORF">HNY73_001786</name>
</gene>
<dbReference type="Proteomes" id="UP000807504">
    <property type="component" value="Unassembled WGS sequence"/>
</dbReference>
<feature type="chain" id="PRO_5035824555" evidence="4">
    <location>
        <begin position="27"/>
        <end position="312"/>
    </location>
</feature>
<dbReference type="GO" id="GO:0005886">
    <property type="term" value="C:plasma membrane"/>
    <property type="evidence" value="ECO:0007669"/>
    <property type="project" value="TreeGrafter"/>
</dbReference>
<dbReference type="PANTHER" id="PTHR45080">
    <property type="entry name" value="CONTACTIN 5"/>
    <property type="match status" value="1"/>
</dbReference>
<keyword evidence="3" id="KW-0393">Immunoglobulin domain</keyword>
<dbReference type="InterPro" id="IPR036179">
    <property type="entry name" value="Ig-like_dom_sf"/>
</dbReference>
<protein>
    <submittedName>
        <fullName evidence="6">Hemicentin-1 like protein</fullName>
    </submittedName>
</protein>
<proteinExistence type="predicted"/>
<organism evidence="6 7">
    <name type="scientific">Argiope bruennichi</name>
    <name type="common">Wasp spider</name>
    <name type="synonym">Aranea bruennichi</name>
    <dbReference type="NCBI Taxonomy" id="94029"/>
    <lineage>
        <taxon>Eukaryota</taxon>
        <taxon>Metazoa</taxon>
        <taxon>Ecdysozoa</taxon>
        <taxon>Arthropoda</taxon>
        <taxon>Chelicerata</taxon>
        <taxon>Arachnida</taxon>
        <taxon>Araneae</taxon>
        <taxon>Araneomorphae</taxon>
        <taxon>Entelegynae</taxon>
        <taxon>Araneoidea</taxon>
        <taxon>Araneidae</taxon>
        <taxon>Argiope</taxon>
    </lineage>
</organism>
<keyword evidence="7" id="KW-1185">Reference proteome</keyword>
<dbReference type="PANTHER" id="PTHR45080:SF8">
    <property type="entry name" value="IG-LIKE DOMAIN-CONTAINING PROTEIN"/>
    <property type="match status" value="1"/>
</dbReference>
<dbReference type="EMBL" id="JABXBU010000002">
    <property type="protein sequence ID" value="KAF8793741.1"/>
    <property type="molecule type" value="Genomic_DNA"/>
</dbReference>
<dbReference type="SUPFAM" id="SSF48726">
    <property type="entry name" value="Immunoglobulin"/>
    <property type="match status" value="1"/>
</dbReference>
<keyword evidence="2" id="KW-1015">Disulfide bond</keyword>
<evidence type="ECO:0000256" key="4">
    <source>
        <dbReference type="SAM" id="SignalP"/>
    </source>
</evidence>
<dbReference type="InterPro" id="IPR007110">
    <property type="entry name" value="Ig-like_dom"/>
</dbReference>
<feature type="signal peptide" evidence="4">
    <location>
        <begin position="1"/>
        <end position="26"/>
    </location>
</feature>
<dbReference type="InterPro" id="IPR013098">
    <property type="entry name" value="Ig_I-set"/>
</dbReference>
<evidence type="ECO:0000256" key="3">
    <source>
        <dbReference type="ARBA" id="ARBA00023319"/>
    </source>
</evidence>
<dbReference type="PROSITE" id="PS50835">
    <property type="entry name" value="IG_LIKE"/>
    <property type="match status" value="1"/>
</dbReference>
<dbReference type="InterPro" id="IPR013783">
    <property type="entry name" value="Ig-like_fold"/>
</dbReference>
<dbReference type="Pfam" id="PF07679">
    <property type="entry name" value="I-set"/>
    <property type="match status" value="1"/>
</dbReference>